<dbReference type="SUPFAM" id="SSF51695">
    <property type="entry name" value="PLC-like phosphodiesterases"/>
    <property type="match status" value="1"/>
</dbReference>
<dbReference type="Pfam" id="PF03009">
    <property type="entry name" value="GDPD"/>
    <property type="match status" value="1"/>
</dbReference>
<keyword evidence="1" id="KW-0378">Hydrolase</keyword>
<dbReference type="InterPro" id="IPR051578">
    <property type="entry name" value="GDPD"/>
</dbReference>
<evidence type="ECO:0000256" key="1">
    <source>
        <dbReference type="ARBA" id="ARBA00022801"/>
    </source>
</evidence>
<evidence type="ECO:0000313" key="4">
    <source>
        <dbReference type="Proteomes" id="UP000010094"/>
    </source>
</evidence>
<dbReference type="PROSITE" id="PS51704">
    <property type="entry name" value="GP_PDE"/>
    <property type="match status" value="1"/>
</dbReference>
<name>I6ZS86_ENCRO</name>
<accession>I6ZS86</accession>
<dbReference type="GO" id="GO:0008081">
    <property type="term" value="F:phosphoric diester hydrolase activity"/>
    <property type="evidence" value="ECO:0007669"/>
    <property type="project" value="InterPro"/>
</dbReference>
<reference evidence="3 4" key="1">
    <citation type="journal article" date="2012" name="Proc. Natl. Acad. Sci. U.S.A.">
        <title>Gain and loss of multiple functionally related, horizontally transferred genes in the reduced genomes of two microsporidian parasites.</title>
        <authorList>
            <person name="Pombert J.-F."/>
            <person name="Selman M."/>
            <person name="Burki F."/>
            <person name="Bardell F.T."/>
            <person name="Farinelli L."/>
            <person name="Solter L.F."/>
            <person name="Whitman D.W."/>
            <person name="Weiss L.M."/>
            <person name="Corradi N."/>
            <person name="Keeling P.J."/>
        </authorList>
    </citation>
    <scope>NUCLEOTIDE SEQUENCE [LARGE SCALE GENOMIC DNA]</scope>
    <source>
        <strain evidence="3 4">SJ-2008</strain>
    </source>
</reference>
<dbReference type="HOGENOM" id="CLU_636203_0_0_1"/>
<dbReference type="InterPro" id="IPR030395">
    <property type="entry name" value="GP_PDE_dom"/>
</dbReference>
<dbReference type="EMBL" id="CP003518">
    <property type="protein sequence ID" value="AFN82466.1"/>
    <property type="molecule type" value="Genomic_DNA"/>
</dbReference>
<proteinExistence type="predicted"/>
<dbReference type="GO" id="GO:0046475">
    <property type="term" value="P:glycerophospholipid catabolic process"/>
    <property type="evidence" value="ECO:0007669"/>
    <property type="project" value="TreeGrafter"/>
</dbReference>
<protein>
    <submittedName>
        <fullName evidence="3">Glycerophosphoryldiester phosphodiesterase</fullName>
    </submittedName>
</protein>
<dbReference type="PANTHER" id="PTHR22958:SF1">
    <property type="entry name" value="GLYCEROPHOSPHOCHOLINE PHOSPHODIESTERASE GPCPD1"/>
    <property type="match status" value="1"/>
</dbReference>
<gene>
    <name evidence="3" type="ordered locus">EROM_011220</name>
</gene>
<dbReference type="OrthoDB" id="197419at2759"/>
<feature type="domain" description="GP-PDE" evidence="2">
    <location>
        <begin position="164"/>
        <end position="427"/>
    </location>
</feature>
<dbReference type="Proteomes" id="UP000010094">
    <property type="component" value="Chromosome I"/>
</dbReference>
<dbReference type="PROSITE" id="PS50007">
    <property type="entry name" value="PIPLC_X_DOMAIN"/>
    <property type="match status" value="1"/>
</dbReference>
<evidence type="ECO:0000259" key="2">
    <source>
        <dbReference type="PROSITE" id="PS51704"/>
    </source>
</evidence>
<evidence type="ECO:0000313" key="3">
    <source>
        <dbReference type="EMBL" id="AFN82466.1"/>
    </source>
</evidence>
<dbReference type="RefSeq" id="XP_009263963.1">
    <property type="nucleotide sequence ID" value="XM_009265688.1"/>
</dbReference>
<dbReference type="KEGG" id="ero:EROM_011220"/>
<dbReference type="Gene3D" id="3.20.20.190">
    <property type="entry name" value="Phosphatidylinositol (PI) phosphodiesterase"/>
    <property type="match status" value="1"/>
</dbReference>
<dbReference type="VEuPathDB" id="MicrosporidiaDB:EROM_011220"/>
<keyword evidence="4" id="KW-1185">Reference proteome</keyword>
<organism evidence="3 4">
    <name type="scientific">Encephalitozoon romaleae (strain SJ-2008)</name>
    <name type="common">Microsporidian parasite</name>
    <dbReference type="NCBI Taxonomy" id="1178016"/>
    <lineage>
        <taxon>Eukaryota</taxon>
        <taxon>Fungi</taxon>
        <taxon>Fungi incertae sedis</taxon>
        <taxon>Microsporidia</taxon>
        <taxon>Unikaryonidae</taxon>
        <taxon>Encephalitozoon</taxon>
    </lineage>
</organism>
<dbReference type="InterPro" id="IPR017946">
    <property type="entry name" value="PLC-like_Pdiesterase_TIM-brl"/>
</dbReference>
<dbReference type="AlphaFoldDB" id="I6ZS86"/>
<dbReference type="GeneID" id="20520749"/>
<dbReference type="PANTHER" id="PTHR22958">
    <property type="entry name" value="GLYCEROPHOSPHORYL DIESTER PHOSPHODIESTERASE"/>
    <property type="match status" value="1"/>
</dbReference>
<sequence length="431" mass="49880">MKQIDWSNPEFFFKNKLIENSTTVEEEFRKIKVHRLERNKRILAPMIFCLVVKSTRAYRQMHIRVTLKKHMVEMEARTEIYPESFLMVEYSKEVGHREPFSVNVEAWSPKGMVSGKSFVVSDLELPSKTLVSLKIDYEGVMEEIEMEAHCVRTDQSISQIHEDMKIIGHRGCGTNGHPSTRMMENTVSSFKEAYRRGLKWVEMDVQLTRDEVPVIFHDFVIQSGASRIGINEITLKEFLHLVGNQDEENHSLPCTLSRFLEQIDDEHGVNIEIKYPLPSEEGRYKLKDLVPAERVVEKVVEMVQRSRKQRVIFSSFHPYILLMVKLRLPNFNIFMLTEAKGGEGNPYTNTLYDALYFCTKLGLDGVVLDWSCMAINPIDIVKIFKSFDLKTFVYGDEINDKNIISILKEAGAHGIIIDDLELICTQNNEHH</sequence>